<protein>
    <submittedName>
        <fullName evidence="2">Uncharacterized protein</fullName>
    </submittedName>
</protein>
<dbReference type="Proteomes" id="UP000244077">
    <property type="component" value="Unassembled WGS sequence"/>
</dbReference>
<feature type="signal peptide" evidence="1">
    <location>
        <begin position="1"/>
        <end position="24"/>
    </location>
</feature>
<dbReference type="RefSeq" id="WP_107815085.1">
    <property type="nucleotide sequence ID" value="NZ_QAOH01000002.1"/>
</dbReference>
<comment type="caution">
    <text evidence="2">The sequence shown here is derived from an EMBL/GenBank/DDBJ whole genome shotgun (WGS) entry which is preliminary data.</text>
</comment>
<keyword evidence="3" id="KW-1185">Reference proteome</keyword>
<reference evidence="2 3" key="1">
    <citation type="submission" date="2018-04" db="EMBL/GenBank/DDBJ databases">
        <title>Genomic Encyclopedia of Archaeal and Bacterial Type Strains, Phase II (KMG-II): from individual species to whole genera.</title>
        <authorList>
            <person name="Goeker M."/>
        </authorList>
    </citation>
    <scope>NUCLEOTIDE SEQUENCE [LARGE SCALE GENOMIC DNA]</scope>
    <source>
        <strain evidence="2 3">DSM 100434</strain>
    </source>
</reference>
<dbReference type="EMBL" id="QAOH01000002">
    <property type="protein sequence ID" value="PTQ75093.1"/>
    <property type="molecule type" value="Genomic_DNA"/>
</dbReference>
<gene>
    <name evidence="2" type="ORF">C8N42_1028</name>
</gene>
<sequence>MSISPKKKALAALLIAALPLPALALETCSVIVQGGGAPWRFSLEEGDGVSCTRYLREEGAHDATCLFETTAEAPNTHRYQHSDSKGFWDLRDDGLMTGYVDVITEDPTPGVDMLPFGGICQEVV</sequence>
<name>A0A2T5HU30_9RHOB</name>
<dbReference type="OrthoDB" id="7867523at2"/>
<dbReference type="AlphaFoldDB" id="A0A2T5HU30"/>
<organism evidence="2 3">
    <name type="scientific">Celeribacter persicus</name>
    <dbReference type="NCBI Taxonomy" id="1651082"/>
    <lineage>
        <taxon>Bacteria</taxon>
        <taxon>Pseudomonadati</taxon>
        <taxon>Pseudomonadota</taxon>
        <taxon>Alphaproteobacteria</taxon>
        <taxon>Rhodobacterales</taxon>
        <taxon>Roseobacteraceae</taxon>
        <taxon>Celeribacter</taxon>
    </lineage>
</organism>
<accession>A0A2T5HU30</accession>
<keyword evidence="1" id="KW-0732">Signal</keyword>
<evidence type="ECO:0000256" key="1">
    <source>
        <dbReference type="SAM" id="SignalP"/>
    </source>
</evidence>
<evidence type="ECO:0000313" key="3">
    <source>
        <dbReference type="Proteomes" id="UP000244077"/>
    </source>
</evidence>
<evidence type="ECO:0000313" key="2">
    <source>
        <dbReference type="EMBL" id="PTQ75093.1"/>
    </source>
</evidence>
<proteinExistence type="predicted"/>
<feature type="chain" id="PRO_5015542796" evidence="1">
    <location>
        <begin position="25"/>
        <end position="124"/>
    </location>
</feature>